<dbReference type="Proteomes" id="UP000286071">
    <property type="component" value="Unassembled WGS sequence"/>
</dbReference>
<dbReference type="AlphaFoldDB" id="A0A423H0T5"/>
<dbReference type="InterPro" id="IPR006442">
    <property type="entry name" value="Antitoxin_Phd/YefM"/>
</dbReference>
<comment type="similarity">
    <text evidence="1 2">Belongs to the phD/YefM antitoxin family.</text>
</comment>
<dbReference type="EMBL" id="MOBJ01000016">
    <property type="protein sequence ID" value="RON05347.1"/>
    <property type="molecule type" value="Genomic_DNA"/>
</dbReference>
<protein>
    <recommendedName>
        <fullName evidence="2">Antitoxin</fullName>
    </recommendedName>
</protein>
<organism evidence="3 4">
    <name type="scientific">Pseudomonas brassicacearum</name>
    <dbReference type="NCBI Taxonomy" id="930166"/>
    <lineage>
        <taxon>Bacteria</taxon>
        <taxon>Pseudomonadati</taxon>
        <taxon>Pseudomonadota</taxon>
        <taxon>Gammaproteobacteria</taxon>
        <taxon>Pseudomonadales</taxon>
        <taxon>Pseudomonadaceae</taxon>
        <taxon>Pseudomonas</taxon>
    </lineage>
</organism>
<evidence type="ECO:0000313" key="4">
    <source>
        <dbReference type="Proteomes" id="UP000286071"/>
    </source>
</evidence>
<sequence length="81" mass="8864">MQRVLADKAVSVSELKKNPSAALNGAYGGPVAVLCRNRVMGYMVPAEVFESMVERLDDFELAELVRARSHETPVSVTLDDL</sequence>
<dbReference type="OrthoDB" id="5297687at2"/>
<dbReference type="SUPFAM" id="SSF143120">
    <property type="entry name" value="YefM-like"/>
    <property type="match status" value="1"/>
</dbReference>
<dbReference type="InterPro" id="IPR036165">
    <property type="entry name" value="YefM-like_sf"/>
</dbReference>
<name>A0A423H0T5_9PSED</name>
<evidence type="ECO:0000256" key="2">
    <source>
        <dbReference type="RuleBase" id="RU362080"/>
    </source>
</evidence>
<accession>A0A423H0T5</accession>
<reference evidence="3 4" key="1">
    <citation type="submission" date="2016-10" db="EMBL/GenBank/DDBJ databases">
        <title>Comparative genome analysis of multiple Pseudomonas spp. focuses on biocontrol and plant growth promoting traits.</title>
        <authorList>
            <person name="Tao X.-Y."/>
            <person name="Taylor C.G."/>
        </authorList>
    </citation>
    <scope>NUCLEOTIDE SEQUENCE [LARGE SCALE GENOMIC DNA]</scope>
    <source>
        <strain evidence="3 4">48H11</strain>
    </source>
</reference>
<gene>
    <name evidence="3" type="ORF">BK659_22145</name>
</gene>
<evidence type="ECO:0000256" key="1">
    <source>
        <dbReference type="ARBA" id="ARBA00009981"/>
    </source>
</evidence>
<evidence type="ECO:0000313" key="3">
    <source>
        <dbReference type="EMBL" id="RON05347.1"/>
    </source>
</evidence>
<comment type="caution">
    <text evidence="3">The sequence shown here is derived from an EMBL/GenBank/DDBJ whole genome shotgun (WGS) entry which is preliminary data.</text>
</comment>
<dbReference type="Pfam" id="PF02604">
    <property type="entry name" value="PhdYeFM_antitox"/>
    <property type="match status" value="1"/>
</dbReference>
<comment type="function">
    <text evidence="2">Antitoxin component of a type II toxin-antitoxin (TA) system.</text>
</comment>
<proteinExistence type="inferred from homology"/>
<dbReference type="RefSeq" id="WP_123427402.1">
    <property type="nucleotide sequence ID" value="NZ_MOBJ01000016.1"/>
</dbReference>